<evidence type="ECO:0008006" key="3">
    <source>
        <dbReference type="Google" id="ProtNLM"/>
    </source>
</evidence>
<gene>
    <name evidence="1" type="ORF">PtA15_2A416</name>
</gene>
<protein>
    <recommendedName>
        <fullName evidence="3">CxC1-like cysteine cluster associated with KDZ transposases domain-containing protein</fullName>
    </recommendedName>
</protein>
<accession>A0ABY7CAB4</accession>
<dbReference type="GeneID" id="77807331"/>
<dbReference type="RefSeq" id="XP_053017658.1">
    <property type="nucleotide sequence ID" value="XM_053166436.1"/>
</dbReference>
<keyword evidence="2" id="KW-1185">Reference proteome</keyword>
<evidence type="ECO:0000313" key="1">
    <source>
        <dbReference type="EMBL" id="WAQ82103.1"/>
    </source>
</evidence>
<evidence type="ECO:0000313" key="2">
    <source>
        <dbReference type="Proteomes" id="UP001164743"/>
    </source>
</evidence>
<name>A0ABY7CAB4_9BASI</name>
<dbReference type="Proteomes" id="UP001164743">
    <property type="component" value="Chromosome 2A"/>
</dbReference>
<dbReference type="EMBL" id="CP110422">
    <property type="protein sequence ID" value="WAQ82103.1"/>
    <property type="molecule type" value="Genomic_DNA"/>
</dbReference>
<reference evidence="1" key="1">
    <citation type="submission" date="2022-10" db="EMBL/GenBank/DDBJ databases">
        <title>Puccinia triticina Genome sequencing and assembly.</title>
        <authorList>
            <person name="Li C."/>
        </authorList>
    </citation>
    <scope>NUCLEOTIDE SEQUENCE</scope>
    <source>
        <strain evidence="1">Pt15</strain>
    </source>
</reference>
<proteinExistence type="predicted"/>
<organism evidence="1 2">
    <name type="scientific">Puccinia triticina</name>
    <dbReference type="NCBI Taxonomy" id="208348"/>
    <lineage>
        <taxon>Eukaryota</taxon>
        <taxon>Fungi</taxon>
        <taxon>Dikarya</taxon>
        <taxon>Basidiomycota</taxon>
        <taxon>Pucciniomycotina</taxon>
        <taxon>Pucciniomycetes</taxon>
        <taxon>Pucciniales</taxon>
        <taxon>Pucciniaceae</taxon>
        <taxon>Puccinia</taxon>
    </lineage>
</organism>
<sequence length="151" mass="17411">MKLPCLCDIGFNFCSSSETGTDLNYFRESTEYHYNSCPEVVMQDAQYFSPLDPLDVTNELFAELDLENLMEIESDFDWTKGGWEEECIDVEMVDLTGASENIMSMSDCGMYEATEKLWSLNLEDSNLPWISSDIYMVDIPQDDHSDYMMSF</sequence>